<organism evidence="1 2">
    <name type="scientific">Penicillium flavigenum</name>
    <dbReference type="NCBI Taxonomy" id="254877"/>
    <lineage>
        <taxon>Eukaryota</taxon>
        <taxon>Fungi</taxon>
        <taxon>Dikarya</taxon>
        <taxon>Ascomycota</taxon>
        <taxon>Pezizomycotina</taxon>
        <taxon>Eurotiomycetes</taxon>
        <taxon>Eurotiomycetidae</taxon>
        <taxon>Eurotiales</taxon>
        <taxon>Aspergillaceae</taxon>
        <taxon>Penicillium</taxon>
    </lineage>
</organism>
<dbReference type="AlphaFoldDB" id="A0A1V6SMJ3"/>
<accession>A0A1V6SMJ3</accession>
<name>A0A1V6SMJ3_9EURO</name>
<keyword evidence="2" id="KW-1185">Reference proteome</keyword>
<comment type="caution">
    <text evidence="1">The sequence shown here is derived from an EMBL/GenBank/DDBJ whole genome shotgun (WGS) entry which is preliminary data.</text>
</comment>
<evidence type="ECO:0000313" key="2">
    <source>
        <dbReference type="Proteomes" id="UP000191342"/>
    </source>
</evidence>
<dbReference type="Proteomes" id="UP000191342">
    <property type="component" value="Unassembled WGS sequence"/>
</dbReference>
<dbReference type="EMBL" id="MLQL01000034">
    <property type="protein sequence ID" value="OQE14970.1"/>
    <property type="molecule type" value="Genomic_DNA"/>
</dbReference>
<evidence type="ECO:0000313" key="1">
    <source>
        <dbReference type="EMBL" id="OQE14970.1"/>
    </source>
</evidence>
<protein>
    <submittedName>
        <fullName evidence="1">Uncharacterized protein</fullName>
    </submittedName>
</protein>
<gene>
    <name evidence="1" type="ORF">PENFLA_c034G06333</name>
</gene>
<proteinExistence type="predicted"/>
<reference evidence="2" key="1">
    <citation type="journal article" date="2017" name="Nat. Microbiol.">
        <title>Global analysis of biosynthetic gene clusters reveals vast potential of secondary metabolite production in Penicillium species.</title>
        <authorList>
            <person name="Nielsen J.C."/>
            <person name="Grijseels S."/>
            <person name="Prigent S."/>
            <person name="Ji B."/>
            <person name="Dainat J."/>
            <person name="Nielsen K.F."/>
            <person name="Frisvad J.C."/>
            <person name="Workman M."/>
            <person name="Nielsen J."/>
        </authorList>
    </citation>
    <scope>NUCLEOTIDE SEQUENCE [LARGE SCALE GENOMIC DNA]</scope>
    <source>
        <strain evidence="2">IBT 14082</strain>
    </source>
</reference>
<sequence>MSGSDADFDLSKALADLAKYG</sequence>